<keyword evidence="1" id="KW-0732">Signal</keyword>
<dbReference type="EMBL" id="CP127247">
    <property type="protein sequence ID" value="WIY23831.1"/>
    <property type="molecule type" value="Genomic_DNA"/>
</dbReference>
<feature type="signal peptide" evidence="1">
    <location>
        <begin position="1"/>
        <end position="22"/>
    </location>
</feature>
<evidence type="ECO:0000256" key="1">
    <source>
        <dbReference type="SAM" id="SignalP"/>
    </source>
</evidence>
<dbReference type="KEGG" id="ppso:QPJ95_14410"/>
<evidence type="ECO:0000313" key="2">
    <source>
        <dbReference type="EMBL" id="WIY23831.1"/>
    </source>
</evidence>
<proteinExistence type="predicted"/>
<accession>A0A9Y2KVB8</accession>
<keyword evidence="3" id="KW-1185">Reference proteome</keyword>
<gene>
    <name evidence="2" type="ORF">QPJ95_14410</name>
</gene>
<reference evidence="2 3" key="1">
    <citation type="submission" date="2023-06" db="EMBL/GenBank/DDBJ databases">
        <title>Parasedimentitalea psychrophila sp. nov., a psychrophilic bacterium isolated from deep-sea sediment.</title>
        <authorList>
            <person name="Li A."/>
        </authorList>
    </citation>
    <scope>NUCLEOTIDE SEQUENCE [LARGE SCALE GENOMIC DNA]</scope>
    <source>
        <strain evidence="2 3">QS115</strain>
    </source>
</reference>
<protein>
    <submittedName>
        <fullName evidence="2">Uncharacterized protein</fullName>
    </submittedName>
</protein>
<name>A0A9Y2KVB8_9RHOB</name>
<evidence type="ECO:0000313" key="3">
    <source>
        <dbReference type="Proteomes" id="UP001238334"/>
    </source>
</evidence>
<organism evidence="2 3">
    <name type="scientific">Parasedimentitalea psychrophila</name>
    <dbReference type="NCBI Taxonomy" id="2997337"/>
    <lineage>
        <taxon>Bacteria</taxon>
        <taxon>Pseudomonadati</taxon>
        <taxon>Pseudomonadota</taxon>
        <taxon>Alphaproteobacteria</taxon>
        <taxon>Rhodobacterales</taxon>
        <taxon>Paracoccaceae</taxon>
        <taxon>Parasedimentitalea</taxon>
    </lineage>
</organism>
<sequence length="143" mass="16089">MKSIFKPLAIVAASVLALPLTAQEFRATNSLYVNRVDQNVIEVIGRPGVQKEDYWCGIGDYVRRVVRAPWKTRIYVVSDVGRGVTTGARDAVTFTLTPDAIGIEPYQSSLILNVLTVGYSRSVTAAFDQCYRRPFFMNMLWDY</sequence>
<dbReference type="RefSeq" id="WP_270919796.1">
    <property type="nucleotide sequence ID" value="NZ_CP127247.1"/>
</dbReference>
<dbReference type="Proteomes" id="UP001238334">
    <property type="component" value="Chromosome"/>
</dbReference>
<feature type="chain" id="PRO_5040863118" evidence="1">
    <location>
        <begin position="23"/>
        <end position="143"/>
    </location>
</feature>
<dbReference type="AlphaFoldDB" id="A0A9Y2KVB8"/>